<organism evidence="1 2">
    <name type="scientific">Caerostris extrusa</name>
    <name type="common">Bark spider</name>
    <name type="synonym">Caerostris bankana</name>
    <dbReference type="NCBI Taxonomy" id="172846"/>
    <lineage>
        <taxon>Eukaryota</taxon>
        <taxon>Metazoa</taxon>
        <taxon>Ecdysozoa</taxon>
        <taxon>Arthropoda</taxon>
        <taxon>Chelicerata</taxon>
        <taxon>Arachnida</taxon>
        <taxon>Araneae</taxon>
        <taxon>Araneomorphae</taxon>
        <taxon>Entelegynae</taxon>
        <taxon>Araneoidea</taxon>
        <taxon>Araneidae</taxon>
        <taxon>Caerostris</taxon>
    </lineage>
</organism>
<accession>A0AAV4VLU0</accession>
<keyword evidence="2" id="KW-1185">Reference proteome</keyword>
<protein>
    <submittedName>
        <fullName evidence="1">Uncharacterized protein</fullName>
    </submittedName>
</protein>
<dbReference type="Proteomes" id="UP001054945">
    <property type="component" value="Unassembled WGS sequence"/>
</dbReference>
<comment type="caution">
    <text evidence="1">The sequence shown here is derived from an EMBL/GenBank/DDBJ whole genome shotgun (WGS) entry which is preliminary data.</text>
</comment>
<evidence type="ECO:0000313" key="2">
    <source>
        <dbReference type="Proteomes" id="UP001054945"/>
    </source>
</evidence>
<proteinExistence type="predicted"/>
<gene>
    <name evidence="1" type="ORF">CEXT_22401</name>
</gene>
<sequence>MSSLICDTILKKKALENFARILPKRIRIKDSGFTVPELLICFQLIHRLSPEYDNLVHILYCLADDKSEERGAFLAEINIVFPTVENYKYGGVSD</sequence>
<evidence type="ECO:0000313" key="1">
    <source>
        <dbReference type="EMBL" id="GIY70395.1"/>
    </source>
</evidence>
<dbReference type="EMBL" id="BPLR01014659">
    <property type="protein sequence ID" value="GIY70395.1"/>
    <property type="molecule type" value="Genomic_DNA"/>
</dbReference>
<dbReference type="AlphaFoldDB" id="A0AAV4VLU0"/>
<reference evidence="1 2" key="1">
    <citation type="submission" date="2021-06" db="EMBL/GenBank/DDBJ databases">
        <title>Caerostris extrusa draft genome.</title>
        <authorList>
            <person name="Kono N."/>
            <person name="Arakawa K."/>
        </authorList>
    </citation>
    <scope>NUCLEOTIDE SEQUENCE [LARGE SCALE GENOMIC DNA]</scope>
</reference>
<name>A0AAV4VLU0_CAEEX</name>